<dbReference type="Pfam" id="PF13947">
    <property type="entry name" value="GUB_WAK_bind"/>
    <property type="match status" value="1"/>
</dbReference>
<dbReference type="OrthoDB" id="1163732at2759"/>
<gene>
    <name evidence="5" type="ORF">ORAREDHAP_LOCUS47557</name>
</gene>
<proteinExistence type="predicted"/>
<feature type="region of interest" description="Disordered" evidence="3">
    <location>
        <begin position="146"/>
        <end position="165"/>
    </location>
</feature>
<comment type="subcellular location">
    <subcellularLocation>
        <location evidence="1">Membrane</location>
        <topology evidence="1">Single-pass membrane protein</topology>
    </subcellularLocation>
</comment>
<dbReference type="InterPro" id="IPR025287">
    <property type="entry name" value="WAK_GUB"/>
</dbReference>
<evidence type="ECO:0000259" key="4">
    <source>
        <dbReference type="Pfam" id="PF13947"/>
    </source>
</evidence>
<dbReference type="PANTHER" id="PTHR33138">
    <property type="entry name" value="OS01G0690200 PROTEIN"/>
    <property type="match status" value="1"/>
</dbReference>
<accession>A0A6J5Y0Y3</accession>
<reference evidence="6" key="1">
    <citation type="journal article" date="2020" name="Genome Biol.">
        <title>Gamete binning: chromosome-level and haplotype-resolved genome assembly enabled by high-throughput single-cell sequencing of gamete genomes.</title>
        <authorList>
            <person name="Campoy J.A."/>
            <person name="Sun H."/>
            <person name="Goel M."/>
            <person name="Jiao W.-B."/>
            <person name="Folz-Donahue K."/>
            <person name="Wang N."/>
            <person name="Rubio M."/>
            <person name="Liu C."/>
            <person name="Kukat C."/>
            <person name="Ruiz D."/>
            <person name="Huettel B."/>
            <person name="Schneeberger K."/>
        </authorList>
    </citation>
    <scope>NUCLEOTIDE SEQUENCE [LARGE SCALE GENOMIC DNA]</scope>
    <source>
        <strain evidence="6">cv. Rojo Pasion</strain>
    </source>
</reference>
<name>A0A6J5Y0Y3_PRUAR</name>
<evidence type="ECO:0000313" key="5">
    <source>
        <dbReference type="EMBL" id="CAB4319826.1"/>
    </source>
</evidence>
<dbReference type="AlphaFoldDB" id="A0A6J5Y0Y3"/>
<dbReference type="EMBL" id="CAEKKB010000008">
    <property type="protein sequence ID" value="CAB4319826.1"/>
    <property type="molecule type" value="Genomic_DNA"/>
</dbReference>
<organism evidence="5 6">
    <name type="scientific">Prunus armeniaca</name>
    <name type="common">Apricot</name>
    <name type="synonym">Armeniaca vulgaris</name>
    <dbReference type="NCBI Taxonomy" id="36596"/>
    <lineage>
        <taxon>Eukaryota</taxon>
        <taxon>Viridiplantae</taxon>
        <taxon>Streptophyta</taxon>
        <taxon>Embryophyta</taxon>
        <taxon>Tracheophyta</taxon>
        <taxon>Spermatophyta</taxon>
        <taxon>Magnoliopsida</taxon>
        <taxon>eudicotyledons</taxon>
        <taxon>Gunneridae</taxon>
        <taxon>Pentapetalae</taxon>
        <taxon>rosids</taxon>
        <taxon>fabids</taxon>
        <taxon>Rosales</taxon>
        <taxon>Rosaceae</taxon>
        <taxon>Amygdaloideae</taxon>
        <taxon>Amygdaleae</taxon>
        <taxon>Prunus</taxon>
    </lineage>
</organism>
<evidence type="ECO:0000256" key="1">
    <source>
        <dbReference type="ARBA" id="ARBA00004167"/>
    </source>
</evidence>
<keyword evidence="6" id="KW-1185">Reference proteome</keyword>
<evidence type="ECO:0000313" key="6">
    <source>
        <dbReference type="Proteomes" id="UP000507245"/>
    </source>
</evidence>
<evidence type="ECO:0000256" key="2">
    <source>
        <dbReference type="ARBA" id="ARBA00022729"/>
    </source>
</evidence>
<dbReference type="GO" id="GO:0016020">
    <property type="term" value="C:membrane"/>
    <property type="evidence" value="ECO:0007669"/>
    <property type="project" value="UniProtKB-SubCell"/>
</dbReference>
<dbReference type="Proteomes" id="UP000507245">
    <property type="component" value="Unassembled WGS sequence"/>
</dbReference>
<feature type="domain" description="Wall-associated receptor kinase galacturonan-binding" evidence="4">
    <location>
        <begin position="14"/>
        <end position="76"/>
    </location>
</feature>
<keyword evidence="2" id="KW-0732">Signal</keyword>
<sequence length="165" mass="19216">MESFQADEGRVPVSCGQQDIPYSFYIQGKQERFCGYPRFQLSCHGDGEDTYPLLQLSGNNYTIHNINYQSKSLIVSNSLLSGYLDSTACNNDILSLRISFQTKQTSFCSTIATLMWLSHVLKYAPHQYIQLKDVSKDPERFELMRKRREGRRERWRDREQGKLEA</sequence>
<dbReference type="PANTHER" id="PTHR33138:SF27">
    <property type="entry name" value="WALL-ASSOCIATED RECEPTOR KINASE C-TERMINAL DOMAIN-CONTAINING PROTEIN"/>
    <property type="match status" value="1"/>
</dbReference>
<evidence type="ECO:0000256" key="3">
    <source>
        <dbReference type="SAM" id="MobiDB-lite"/>
    </source>
</evidence>
<dbReference type="GO" id="GO:0030247">
    <property type="term" value="F:polysaccharide binding"/>
    <property type="evidence" value="ECO:0007669"/>
    <property type="project" value="InterPro"/>
</dbReference>
<protein>
    <recommendedName>
        <fullName evidence="4">Wall-associated receptor kinase galacturonan-binding domain-containing protein</fullName>
    </recommendedName>
</protein>